<name>A0ABP7E7F0_9MICO</name>
<comment type="caution">
    <text evidence="1">The sequence shown here is derived from an EMBL/GenBank/DDBJ whole genome shotgun (WGS) entry which is preliminary data.</text>
</comment>
<dbReference type="Pfam" id="PF04237">
    <property type="entry name" value="YjbR"/>
    <property type="match status" value="1"/>
</dbReference>
<proteinExistence type="predicted"/>
<gene>
    <name evidence="1" type="ORF">GCM10022399_35010</name>
</gene>
<dbReference type="RefSeq" id="WP_344949536.1">
    <property type="nucleotide sequence ID" value="NZ_BAABDC010000006.1"/>
</dbReference>
<sequence>MVTWEDVDTLAGRLPGAEVGVAHDGSPAWHAGRHTFARLRFDDDGRELVQVWTGEMDTEQALADRRDTFVRIDTFRFRVTAWARLDRLDRRELAELLVESYDIRGGPRRRGDVGVDDLLG</sequence>
<protein>
    <recommendedName>
        <fullName evidence="3">YjbR protein</fullName>
    </recommendedName>
</protein>
<keyword evidence="2" id="KW-1185">Reference proteome</keyword>
<dbReference type="EMBL" id="BAABDC010000006">
    <property type="protein sequence ID" value="GAA3715370.1"/>
    <property type="molecule type" value="Genomic_DNA"/>
</dbReference>
<organism evidence="1 2">
    <name type="scientific">Terrabacter ginsenosidimutans</name>
    <dbReference type="NCBI Taxonomy" id="490575"/>
    <lineage>
        <taxon>Bacteria</taxon>
        <taxon>Bacillati</taxon>
        <taxon>Actinomycetota</taxon>
        <taxon>Actinomycetes</taxon>
        <taxon>Micrococcales</taxon>
        <taxon>Intrasporangiaceae</taxon>
        <taxon>Terrabacter</taxon>
    </lineage>
</organism>
<dbReference type="Proteomes" id="UP001501468">
    <property type="component" value="Unassembled WGS sequence"/>
</dbReference>
<evidence type="ECO:0008006" key="3">
    <source>
        <dbReference type="Google" id="ProtNLM"/>
    </source>
</evidence>
<dbReference type="InterPro" id="IPR058532">
    <property type="entry name" value="YjbR/MT2646/Rv2570-like"/>
</dbReference>
<reference evidence="2" key="1">
    <citation type="journal article" date="2019" name="Int. J. Syst. Evol. Microbiol.">
        <title>The Global Catalogue of Microorganisms (GCM) 10K type strain sequencing project: providing services to taxonomists for standard genome sequencing and annotation.</title>
        <authorList>
            <consortium name="The Broad Institute Genomics Platform"/>
            <consortium name="The Broad Institute Genome Sequencing Center for Infectious Disease"/>
            <person name="Wu L."/>
            <person name="Ma J."/>
        </authorList>
    </citation>
    <scope>NUCLEOTIDE SEQUENCE [LARGE SCALE GENOMIC DNA]</scope>
    <source>
        <strain evidence="2">JCM 17125</strain>
    </source>
</reference>
<evidence type="ECO:0000313" key="1">
    <source>
        <dbReference type="EMBL" id="GAA3715370.1"/>
    </source>
</evidence>
<accession>A0ABP7E7F0</accession>
<evidence type="ECO:0000313" key="2">
    <source>
        <dbReference type="Proteomes" id="UP001501468"/>
    </source>
</evidence>